<reference evidence="2" key="1">
    <citation type="submission" date="2022-06" db="EMBL/GenBank/DDBJ databases">
        <title>Gracilimonas sp. CAU 1638 isolated from sea sediment.</title>
        <authorList>
            <person name="Kim W."/>
        </authorList>
    </citation>
    <scope>NUCLEOTIDE SEQUENCE</scope>
    <source>
        <strain evidence="2">CAU 1638</strain>
    </source>
</reference>
<dbReference type="PROSITE" id="PS51257">
    <property type="entry name" value="PROKAR_LIPOPROTEIN"/>
    <property type="match status" value="1"/>
</dbReference>
<feature type="chain" id="PRO_5040763833" evidence="1">
    <location>
        <begin position="20"/>
        <end position="266"/>
    </location>
</feature>
<protein>
    <submittedName>
        <fullName evidence="2">Uncharacterized protein</fullName>
    </submittedName>
</protein>
<evidence type="ECO:0000256" key="1">
    <source>
        <dbReference type="SAM" id="SignalP"/>
    </source>
</evidence>
<name>A0A9X2RFR6_9BACT</name>
<organism evidence="2 3">
    <name type="scientific">Gracilimonas sediminicola</name>
    <dbReference type="NCBI Taxonomy" id="2952158"/>
    <lineage>
        <taxon>Bacteria</taxon>
        <taxon>Pseudomonadati</taxon>
        <taxon>Balneolota</taxon>
        <taxon>Balneolia</taxon>
        <taxon>Balneolales</taxon>
        <taxon>Balneolaceae</taxon>
        <taxon>Gracilimonas</taxon>
    </lineage>
</organism>
<keyword evidence="1" id="KW-0732">Signal</keyword>
<dbReference type="Proteomes" id="UP001139125">
    <property type="component" value="Unassembled WGS sequence"/>
</dbReference>
<dbReference type="RefSeq" id="WP_255135679.1">
    <property type="nucleotide sequence ID" value="NZ_JANDBC010000003.1"/>
</dbReference>
<evidence type="ECO:0000313" key="3">
    <source>
        <dbReference type="Proteomes" id="UP001139125"/>
    </source>
</evidence>
<keyword evidence="3" id="KW-1185">Reference proteome</keyword>
<sequence length="266" mass="29272">MKHLFIYTTLLLGSSIVFLSCDSTTSPKDIFEESPVIQSFNVSPQNVQFTSADDGVKDTTVIVTFSAETENLSEGVVPRIIITDRNSGQVELQQDMEVTSTNGEFTLEVPFETKTTFFQDFKVNAIVQNPETSDFNYATASLKITGFSVEPPEILSVNNPEELQRPTQGEAAVGFLAKVSDVEGMDSIRGVFLRLISRESGEVSGSPFQLYDNASNGDQVASDSVFTRVFVFNSENELQTYDVFYYAIDRGGLTSDTVSTTFSIVE</sequence>
<gene>
    <name evidence="2" type="ORF">NM125_14415</name>
</gene>
<proteinExistence type="predicted"/>
<evidence type="ECO:0000313" key="2">
    <source>
        <dbReference type="EMBL" id="MCP9292780.1"/>
    </source>
</evidence>
<accession>A0A9X2RFR6</accession>
<dbReference type="AlphaFoldDB" id="A0A9X2RFR6"/>
<dbReference type="EMBL" id="JANDBC010000003">
    <property type="protein sequence ID" value="MCP9292780.1"/>
    <property type="molecule type" value="Genomic_DNA"/>
</dbReference>
<feature type="signal peptide" evidence="1">
    <location>
        <begin position="1"/>
        <end position="19"/>
    </location>
</feature>
<comment type="caution">
    <text evidence="2">The sequence shown here is derived from an EMBL/GenBank/DDBJ whole genome shotgun (WGS) entry which is preliminary data.</text>
</comment>